<name>A0A5E4NF82_9HEMI</name>
<keyword evidence="2" id="KW-1185">Reference proteome</keyword>
<gene>
    <name evidence="1" type="ORF">CINCED_3A007347</name>
</gene>
<evidence type="ECO:0000313" key="1">
    <source>
        <dbReference type="EMBL" id="VVC43571.1"/>
    </source>
</evidence>
<dbReference type="Proteomes" id="UP000325440">
    <property type="component" value="Unassembled WGS sequence"/>
</dbReference>
<evidence type="ECO:0000313" key="2">
    <source>
        <dbReference type="Proteomes" id="UP000325440"/>
    </source>
</evidence>
<dbReference type="EMBL" id="CABPRJ010002370">
    <property type="protein sequence ID" value="VVC43571.1"/>
    <property type="molecule type" value="Genomic_DNA"/>
</dbReference>
<dbReference type="AlphaFoldDB" id="A0A5E4NF82"/>
<protein>
    <submittedName>
        <fullName evidence="1">Uncharacterized protein</fullName>
    </submittedName>
</protein>
<sequence>MPLQGDRVGGYTGGGSGRATMKLGAVVKAVAVTVAVDRETAARSTKDVRNGKEFVNEFPGYGGRRHLQLPESCILTRGYTILYHTYIIGSVFSEPACNI</sequence>
<proteinExistence type="predicted"/>
<reference evidence="1 2" key="1">
    <citation type="submission" date="2019-08" db="EMBL/GenBank/DDBJ databases">
        <authorList>
            <person name="Alioto T."/>
            <person name="Alioto T."/>
            <person name="Gomez Garrido J."/>
        </authorList>
    </citation>
    <scope>NUCLEOTIDE SEQUENCE [LARGE SCALE GENOMIC DNA]</scope>
</reference>
<accession>A0A5E4NF82</accession>
<organism evidence="1 2">
    <name type="scientific">Cinara cedri</name>
    <dbReference type="NCBI Taxonomy" id="506608"/>
    <lineage>
        <taxon>Eukaryota</taxon>
        <taxon>Metazoa</taxon>
        <taxon>Ecdysozoa</taxon>
        <taxon>Arthropoda</taxon>
        <taxon>Hexapoda</taxon>
        <taxon>Insecta</taxon>
        <taxon>Pterygota</taxon>
        <taxon>Neoptera</taxon>
        <taxon>Paraneoptera</taxon>
        <taxon>Hemiptera</taxon>
        <taxon>Sternorrhyncha</taxon>
        <taxon>Aphidomorpha</taxon>
        <taxon>Aphidoidea</taxon>
        <taxon>Aphididae</taxon>
        <taxon>Lachninae</taxon>
        <taxon>Cinara</taxon>
    </lineage>
</organism>